<evidence type="ECO:0000259" key="2">
    <source>
        <dbReference type="Pfam" id="PF20906"/>
    </source>
</evidence>
<evidence type="ECO:0000259" key="1">
    <source>
        <dbReference type="Pfam" id="PF06032"/>
    </source>
</evidence>
<dbReference type="RefSeq" id="WP_260976255.1">
    <property type="nucleotide sequence ID" value="NZ_JAOANI010000015.1"/>
</dbReference>
<dbReference type="InterPro" id="IPR048350">
    <property type="entry name" value="S-Me-THD-like_C"/>
</dbReference>
<dbReference type="Gene3D" id="3.40.1610.10">
    <property type="entry name" value="CV3147-like domain"/>
    <property type="match status" value="1"/>
</dbReference>
<protein>
    <submittedName>
        <fullName evidence="3">DUF917 domain-containing protein</fullName>
    </submittedName>
</protein>
<dbReference type="InterPro" id="IPR024071">
    <property type="entry name" value="S-Me-THD_C_sf"/>
</dbReference>
<feature type="domain" description="S-Me-THD-like C-terminal" evidence="2">
    <location>
        <begin position="191"/>
        <end position="367"/>
    </location>
</feature>
<dbReference type="EMBL" id="JAOANI010000015">
    <property type="protein sequence ID" value="MCT7359395.1"/>
    <property type="molecule type" value="Genomic_DNA"/>
</dbReference>
<dbReference type="Gene3D" id="2.40.390.10">
    <property type="entry name" value="CV3147-like"/>
    <property type="match status" value="1"/>
</dbReference>
<evidence type="ECO:0000313" key="4">
    <source>
        <dbReference type="Proteomes" id="UP001147830"/>
    </source>
</evidence>
<keyword evidence="4" id="KW-1185">Reference proteome</keyword>
<dbReference type="InterPro" id="IPR010318">
    <property type="entry name" value="S-Me-THD_N"/>
</dbReference>
<dbReference type="InterPro" id="IPR027479">
    <property type="entry name" value="S-Me-THD_N_sf"/>
</dbReference>
<dbReference type="Proteomes" id="UP001147830">
    <property type="component" value="Unassembled WGS sequence"/>
</dbReference>
<proteinExistence type="predicted"/>
<evidence type="ECO:0000313" key="3">
    <source>
        <dbReference type="EMBL" id="MCT7359395.1"/>
    </source>
</evidence>
<accession>A0A9X2WFZ7</accession>
<dbReference type="AlphaFoldDB" id="A0A9X2WFZ7"/>
<dbReference type="SUPFAM" id="SSF160991">
    <property type="entry name" value="CV3147-like"/>
    <property type="match status" value="1"/>
</dbReference>
<dbReference type="Pfam" id="PF20906">
    <property type="entry name" value="S-Me-THD_C"/>
    <property type="match status" value="1"/>
</dbReference>
<comment type="caution">
    <text evidence="3">The sequence shown here is derived from an EMBL/GenBank/DDBJ whole genome shotgun (WGS) entry which is preliminary data.</text>
</comment>
<dbReference type="Pfam" id="PF06032">
    <property type="entry name" value="S-Me-THD_N"/>
    <property type="match status" value="1"/>
</dbReference>
<organism evidence="3 4">
    <name type="scientific">Thalassolituus pacificus</name>
    <dbReference type="NCBI Taxonomy" id="2975440"/>
    <lineage>
        <taxon>Bacteria</taxon>
        <taxon>Pseudomonadati</taxon>
        <taxon>Pseudomonadota</taxon>
        <taxon>Gammaproteobacteria</taxon>
        <taxon>Oceanospirillales</taxon>
        <taxon>Oceanospirillaceae</taxon>
        <taxon>Thalassolituus</taxon>
    </lineage>
</organism>
<sequence length="412" mass="43930">MQPIATPTTLNTDDLKALVYGACFLASGGGGPISMALDFLQRMSGTVSLLPVTQLERDKTALMVVDLGSPDAAAEGHGFTAPVNAFKSLSAYLAEKEHKTIEYLLPGEIGAVNTLIPFYIASMMDGKVAVIDADPSGRADPRLTETLLAATNAPSCPAMIASDTQSSAGVKCNWTAEPFASTLFLDLTAAELEEKARETVSQPEYHQVGGMACYPLDTNFLQSPAARGSLVYNSVGRALTVGRQILSSPSVPALSMLLDLLHIHNYIFTEGKISKIINRTHGGFDVGKIIFSAPTGDYWVYYKNESLLAWDVKQGRPHAIAPDCINIMLASADGETPAGSPLSTADIREGQNCTLWGTACPEAIRITPVISQFMDDLNDILSAFPEDHVAVSAYIPIEDLNLTLCAKGTAEK</sequence>
<feature type="domain" description="S-Me-THD N-terminal" evidence="1">
    <location>
        <begin position="13"/>
        <end position="167"/>
    </location>
</feature>
<gene>
    <name evidence="3" type="ORF">NYR02_10210</name>
</gene>
<reference evidence="3" key="2">
    <citation type="submission" date="2022-08" db="EMBL/GenBank/DDBJ databases">
        <authorList>
            <person name="Dong C."/>
        </authorList>
    </citation>
    <scope>NUCLEOTIDE SEQUENCE</scope>
    <source>
        <strain evidence="3">59MF3M-4</strain>
    </source>
</reference>
<name>A0A9X2WFZ7_9GAMM</name>
<reference evidence="3" key="1">
    <citation type="journal article" date="2022" name="Front. Microbiol.">
        <title>Genome-based taxonomic rearrangement of Oceanobacter-related bacteria including the description of Thalassolituus hydrocarbonoclasticus sp. nov. and Thalassolituus pacificus sp. nov. and emended description of the genus Thalassolituus.</title>
        <authorList>
            <person name="Dong C."/>
            <person name="Wei L."/>
            <person name="Wang J."/>
            <person name="Lai Q."/>
            <person name="Huang Z."/>
            <person name="Shao Z."/>
        </authorList>
    </citation>
    <scope>NUCLEOTIDE SEQUENCE</scope>
    <source>
        <strain evidence="3">59MF3M-4</strain>
    </source>
</reference>